<evidence type="ECO:0000313" key="3">
    <source>
        <dbReference type="Proteomes" id="UP000291189"/>
    </source>
</evidence>
<evidence type="ECO:0008006" key="4">
    <source>
        <dbReference type="Google" id="ProtNLM"/>
    </source>
</evidence>
<dbReference type="OrthoDB" id="3753231at2"/>
<organism evidence="2 3">
    <name type="scientific">Nocardioides iriomotensis</name>
    <dbReference type="NCBI Taxonomy" id="715784"/>
    <lineage>
        <taxon>Bacteria</taxon>
        <taxon>Bacillati</taxon>
        <taxon>Actinomycetota</taxon>
        <taxon>Actinomycetes</taxon>
        <taxon>Propionibacteriales</taxon>
        <taxon>Nocardioidaceae</taxon>
        <taxon>Nocardioides</taxon>
    </lineage>
</organism>
<accession>A0A4Q5J8D5</accession>
<name>A0A4Q5J8D5_9ACTN</name>
<keyword evidence="3" id="KW-1185">Reference proteome</keyword>
<comment type="caution">
    <text evidence="2">The sequence shown here is derived from an EMBL/GenBank/DDBJ whole genome shotgun (WGS) entry which is preliminary data.</text>
</comment>
<dbReference type="Proteomes" id="UP000291189">
    <property type="component" value="Unassembled WGS sequence"/>
</dbReference>
<sequence>MDVPAAPGDPQSPAGPPDPQHREVFDVFGDGVLGVDATDAQTLLWLSDERGRGAGPAPFTEFFDIVVADRSPGGRWSSAPTVLGAGYVHSHQLVVNAAGAAVVVWSLFEGRKSLIYASHREAAGAEWTPMELVAKDASSEEVGIDDAGRVLLLFSRGHNARTRLYAVRRTPTDGWGPSTRLHGGWLHDDFALAANGSAMVVRTRVSYDGNTPQGSQFTLRMTPSGSWQRPVRQPTLTEGVYGRSIDMDAKGRALKAWWHGTDLMVRWSRPGGEWRRPCVLATDVKRPRSLSPDARLSVNRAGDALVVWGAKGRVPQLWARLKPAGHAWSEPIKVTPESSLPDEYTTDLGDGGYAAIAWIPRNGRQLVVRTVSLNAGGRD</sequence>
<dbReference type="AlphaFoldDB" id="A0A4Q5J8D5"/>
<proteinExistence type="predicted"/>
<evidence type="ECO:0000256" key="1">
    <source>
        <dbReference type="SAM" id="MobiDB-lite"/>
    </source>
</evidence>
<feature type="region of interest" description="Disordered" evidence="1">
    <location>
        <begin position="1"/>
        <end position="21"/>
    </location>
</feature>
<protein>
    <recommendedName>
        <fullName evidence="4">Exo-alpha-sialidase</fullName>
    </recommendedName>
</protein>
<reference evidence="2 3" key="1">
    <citation type="submission" date="2019-01" db="EMBL/GenBank/DDBJ databases">
        <title>Nocardioides guangzhouensis sp. nov., an actinobacterium isolated from soil.</title>
        <authorList>
            <person name="Fu Y."/>
            <person name="Cai Y."/>
            <person name="Lin Z."/>
            <person name="Chen P."/>
        </authorList>
    </citation>
    <scope>NUCLEOTIDE SEQUENCE [LARGE SCALE GENOMIC DNA]</scope>
    <source>
        <strain evidence="2 3">NBRC 105384</strain>
    </source>
</reference>
<dbReference type="EMBL" id="SDPU01000013">
    <property type="protein sequence ID" value="RYU13945.1"/>
    <property type="molecule type" value="Genomic_DNA"/>
</dbReference>
<evidence type="ECO:0000313" key="2">
    <source>
        <dbReference type="EMBL" id="RYU13945.1"/>
    </source>
</evidence>
<gene>
    <name evidence="2" type="ORF">ETU37_05340</name>
</gene>
<dbReference type="RefSeq" id="WP_129986062.1">
    <property type="nucleotide sequence ID" value="NZ_SDPU01000013.1"/>
</dbReference>